<sequence>MYRQNMMEQQQNSPQILNKLSELPIVSDTCHQVLDIYERTKGHNFLFRTTFGLAEATAKAVAGKTVPIITSRCQPQVERVNSYACDQLDVLEEKFPIITRPTEEVLRESKEKYDQTVGPYVDPLLRPAVAAVNVGVSAVNKGTATATAIVDTGKRSVSRVTKMGTDTVSGVYGFGKNQVEKVVSAGQDVVNQGLQTPYGKYVTQQFDESLDVSEELLDKYLPEEDVAENEKEERGEEMPSTRKDRVMMLSRRLHRRLHSRAGRDLKHYRAVTLETIQQLGQTFDVINMLKGLNSKIHDTRQQAVEYIDKLLEDHGGEEGADKPETLEDRSLALLHLLMVRVRSTVGPLVAAVQDKCGALHGHVQQVTTFMEEYVKTFTIVKSVSEISSEMLKKAQETLPYVTEIVLFTFDRLVESLDWFALDLHIDFNEVELADVAMANCNGMVIRPADADGNHEH</sequence>
<evidence type="ECO:0000256" key="4">
    <source>
        <dbReference type="PIRNR" id="PIRNR036881"/>
    </source>
</evidence>
<dbReference type="PIRSF" id="PIRSF036881">
    <property type="entry name" value="PAT"/>
    <property type="match status" value="1"/>
</dbReference>
<evidence type="ECO:0000313" key="6">
    <source>
        <dbReference type="EMBL" id="KAK7503516.1"/>
    </source>
</evidence>
<dbReference type="PANTHER" id="PTHR14024">
    <property type="entry name" value="PERILIPIN"/>
    <property type="match status" value="1"/>
</dbReference>
<keyword evidence="7" id="KW-1185">Reference proteome</keyword>
<accession>A0ABD0LVK4</accession>
<name>A0ABD0LVK4_9CAEN</name>
<dbReference type="Proteomes" id="UP001519460">
    <property type="component" value="Unassembled WGS sequence"/>
</dbReference>
<dbReference type="PANTHER" id="PTHR14024:SF49">
    <property type="entry name" value="LIPID STORAGE DROPLETS SURFACE-BINDING PROTEIN 1"/>
    <property type="match status" value="1"/>
</dbReference>
<dbReference type="SUPFAM" id="SSF109775">
    <property type="entry name" value="Mannose-6-phosphate receptor binding protein 1 (Tip47), C-terminal domain"/>
    <property type="match status" value="1"/>
</dbReference>
<comment type="subcellular location">
    <subcellularLocation>
        <location evidence="1">Lipid droplet</location>
    </subcellularLocation>
</comment>
<dbReference type="GO" id="GO:0005811">
    <property type="term" value="C:lipid droplet"/>
    <property type="evidence" value="ECO:0007669"/>
    <property type="project" value="UniProtKB-SubCell"/>
</dbReference>
<comment type="caution">
    <text evidence="6">The sequence shown here is derived from an EMBL/GenBank/DDBJ whole genome shotgun (WGS) entry which is preliminary data.</text>
</comment>
<evidence type="ECO:0000313" key="7">
    <source>
        <dbReference type="Proteomes" id="UP001519460"/>
    </source>
</evidence>
<feature type="region of interest" description="Disordered" evidence="5">
    <location>
        <begin position="223"/>
        <end position="242"/>
    </location>
</feature>
<dbReference type="AlphaFoldDB" id="A0ABD0LVK4"/>
<evidence type="ECO:0008006" key="8">
    <source>
        <dbReference type="Google" id="ProtNLM"/>
    </source>
</evidence>
<keyword evidence="3" id="KW-0551">Lipid droplet</keyword>
<gene>
    <name evidence="6" type="ORF">BaRGS_00005055</name>
</gene>
<evidence type="ECO:0000256" key="3">
    <source>
        <dbReference type="ARBA" id="ARBA00022677"/>
    </source>
</evidence>
<comment type="similarity">
    <text evidence="2 4">Belongs to the perilipin family.</text>
</comment>
<dbReference type="EMBL" id="JACVVK020000019">
    <property type="protein sequence ID" value="KAK7503516.1"/>
    <property type="molecule type" value="Genomic_DNA"/>
</dbReference>
<protein>
    <recommendedName>
        <fullName evidence="8">Perilipin</fullName>
    </recommendedName>
</protein>
<dbReference type="Gene3D" id="1.20.120.340">
    <property type="entry name" value="Flagellar protein FliS"/>
    <property type="match status" value="1"/>
</dbReference>
<organism evidence="6 7">
    <name type="scientific">Batillaria attramentaria</name>
    <dbReference type="NCBI Taxonomy" id="370345"/>
    <lineage>
        <taxon>Eukaryota</taxon>
        <taxon>Metazoa</taxon>
        <taxon>Spiralia</taxon>
        <taxon>Lophotrochozoa</taxon>
        <taxon>Mollusca</taxon>
        <taxon>Gastropoda</taxon>
        <taxon>Caenogastropoda</taxon>
        <taxon>Sorbeoconcha</taxon>
        <taxon>Cerithioidea</taxon>
        <taxon>Batillariidae</taxon>
        <taxon>Batillaria</taxon>
    </lineage>
</organism>
<dbReference type="InterPro" id="IPR004279">
    <property type="entry name" value="Perilipin"/>
</dbReference>
<reference evidence="6 7" key="1">
    <citation type="journal article" date="2023" name="Sci. Data">
        <title>Genome assembly of the Korean intertidal mud-creeper Batillaria attramentaria.</title>
        <authorList>
            <person name="Patra A.K."/>
            <person name="Ho P.T."/>
            <person name="Jun S."/>
            <person name="Lee S.J."/>
            <person name="Kim Y."/>
            <person name="Won Y.J."/>
        </authorList>
    </citation>
    <scope>NUCLEOTIDE SEQUENCE [LARGE SCALE GENOMIC DNA]</scope>
    <source>
        <strain evidence="6">Wonlab-2016</strain>
    </source>
</reference>
<proteinExistence type="inferred from homology"/>
<evidence type="ECO:0000256" key="5">
    <source>
        <dbReference type="SAM" id="MobiDB-lite"/>
    </source>
</evidence>
<evidence type="ECO:0000256" key="2">
    <source>
        <dbReference type="ARBA" id="ARBA00006311"/>
    </source>
</evidence>
<dbReference type="Pfam" id="PF03036">
    <property type="entry name" value="Perilipin"/>
    <property type="match status" value="1"/>
</dbReference>
<evidence type="ECO:0000256" key="1">
    <source>
        <dbReference type="ARBA" id="ARBA00004502"/>
    </source>
</evidence>